<dbReference type="GO" id="GO:0005743">
    <property type="term" value="C:mitochondrial inner membrane"/>
    <property type="evidence" value="ECO:0007669"/>
    <property type="project" value="TreeGrafter"/>
</dbReference>
<dbReference type="InterPro" id="IPR040255">
    <property type="entry name" value="Non-specific_endonuclease"/>
</dbReference>
<feature type="domain" description="ENPP1-3/EXOG-like endonuclease/phosphodiesterase" evidence="5">
    <location>
        <begin position="215"/>
        <end position="405"/>
    </location>
</feature>
<dbReference type="AlphaFoldDB" id="A0A6L2Q7U9"/>
<dbReference type="FunCoup" id="A0A6L2Q7U9">
    <property type="interactions" value="7"/>
</dbReference>
<reference evidence="8" key="1">
    <citation type="submission" date="2020-01" db="EMBL/GenBank/DDBJ databases">
        <title>Draft genome sequence of the Termite Coptotermes fromosanus.</title>
        <authorList>
            <person name="Itakura S."/>
            <person name="Yosikawa Y."/>
            <person name="Umezawa K."/>
        </authorList>
    </citation>
    <scope>NUCLEOTIDE SEQUENCE [LARGE SCALE GENOMIC DNA]</scope>
</reference>
<sequence length="449" mass="50382">MCADESCGAGQGTVEGCCELGNEIVGFMYYCEKVAVPISRTTTGFSRMTRVRVCCTVHLSDISTDSPLILHHSHRKGMSPFRMPSDPSSLSLTFSSGDAVRLACPDVDNNLLAIPNSPLMVYEVIAFCIRDSTFSISGAAYNFNSVRCKLPPQSIIKEEGGCGIGNGTKYHIGFKLRRKFLGLIEVCYDTAKHSTLNAVYILSKDVGYQDVNSQTNSYISGSDFRSDNTRTPDDFYSCKNQFKTLGHILGSSIQAKKYINCNHKSKTYFDKCHLAPSDDFLFGYQKNATSYYINTAPQWKAISTGNWNILDNRIRRYASTHKVDLTIVTGTMNVTTLQDASGTERNLYLSKDLRNKSTVPVPAVFWKLVLDRPRSAGIVFVCINNPYHHDIYIRGYVICTNICNSTTSWFDGWNRLDVRLGYVYCCTVDEFRAKSRIKPFPFSARHILR</sequence>
<accession>A0A6L2Q7U9</accession>
<evidence type="ECO:0000313" key="8">
    <source>
        <dbReference type="Proteomes" id="UP000502823"/>
    </source>
</evidence>
<dbReference type="SMART" id="SM00477">
    <property type="entry name" value="NUC"/>
    <property type="match status" value="1"/>
</dbReference>
<dbReference type="GO" id="GO:0006309">
    <property type="term" value="P:apoptotic DNA fragmentation"/>
    <property type="evidence" value="ECO:0007669"/>
    <property type="project" value="TreeGrafter"/>
</dbReference>
<comment type="caution">
    <text evidence="7">The sequence shown here is derived from an EMBL/GenBank/DDBJ whole genome shotgun (WGS) entry which is preliminary data.</text>
</comment>
<gene>
    <name evidence="7" type="ORF">Cfor_12983</name>
</gene>
<dbReference type="InterPro" id="IPR001604">
    <property type="entry name" value="Endo_G_ENPP1-like_dom"/>
</dbReference>
<dbReference type="InterPro" id="IPR020821">
    <property type="entry name" value="ENPP1-3/EXOG-like_nuc-like"/>
</dbReference>
<dbReference type="GO" id="GO:0005634">
    <property type="term" value="C:nucleus"/>
    <property type="evidence" value="ECO:0007669"/>
    <property type="project" value="TreeGrafter"/>
</dbReference>
<dbReference type="Gene3D" id="3.40.570.10">
    <property type="entry name" value="Extracellular Endonuclease, subunit A"/>
    <property type="match status" value="1"/>
</dbReference>
<feature type="active site" description="Proton acceptor" evidence="4">
    <location>
        <position position="273"/>
    </location>
</feature>
<protein>
    <recommendedName>
        <fullName evidence="9">DNA/RNA non-specific endonuclease domain-containing protein</fullName>
    </recommendedName>
</protein>
<keyword evidence="3" id="KW-0255">Endonuclease</keyword>
<evidence type="ECO:0000256" key="4">
    <source>
        <dbReference type="PIRSR" id="PIRSR640255-1"/>
    </source>
</evidence>
<organism evidence="7 8">
    <name type="scientific">Coptotermes formosanus</name>
    <name type="common">Formosan subterranean termite</name>
    <dbReference type="NCBI Taxonomy" id="36987"/>
    <lineage>
        <taxon>Eukaryota</taxon>
        <taxon>Metazoa</taxon>
        <taxon>Ecdysozoa</taxon>
        <taxon>Arthropoda</taxon>
        <taxon>Hexapoda</taxon>
        <taxon>Insecta</taxon>
        <taxon>Pterygota</taxon>
        <taxon>Neoptera</taxon>
        <taxon>Polyneoptera</taxon>
        <taxon>Dictyoptera</taxon>
        <taxon>Blattodea</taxon>
        <taxon>Blattoidea</taxon>
        <taxon>Termitoidae</taxon>
        <taxon>Rhinotermitidae</taxon>
        <taxon>Coptotermes</taxon>
    </lineage>
</organism>
<dbReference type="GO" id="GO:0004521">
    <property type="term" value="F:RNA endonuclease activity"/>
    <property type="evidence" value="ECO:0007669"/>
    <property type="project" value="TreeGrafter"/>
</dbReference>
<evidence type="ECO:0000256" key="1">
    <source>
        <dbReference type="ARBA" id="ARBA00010052"/>
    </source>
</evidence>
<evidence type="ECO:0000259" key="5">
    <source>
        <dbReference type="SMART" id="SM00477"/>
    </source>
</evidence>
<evidence type="ECO:0008006" key="9">
    <source>
        <dbReference type="Google" id="ProtNLM"/>
    </source>
</evidence>
<evidence type="ECO:0000256" key="3">
    <source>
        <dbReference type="ARBA" id="ARBA00022759"/>
    </source>
</evidence>
<proteinExistence type="inferred from homology"/>
<dbReference type="GO" id="GO:0046872">
    <property type="term" value="F:metal ion binding"/>
    <property type="evidence" value="ECO:0007669"/>
    <property type="project" value="InterPro"/>
</dbReference>
<feature type="domain" description="DNA/RNA non-specific endonuclease/pyrophosphatase/phosphodiesterase" evidence="6">
    <location>
        <begin position="180"/>
        <end position="431"/>
    </location>
</feature>
<dbReference type="GO" id="GO:0003676">
    <property type="term" value="F:nucleic acid binding"/>
    <property type="evidence" value="ECO:0007669"/>
    <property type="project" value="InterPro"/>
</dbReference>
<dbReference type="PANTHER" id="PTHR13966">
    <property type="entry name" value="ENDONUCLEASE RELATED"/>
    <property type="match status" value="1"/>
</dbReference>
<dbReference type="PANTHER" id="PTHR13966:SF17">
    <property type="entry name" value="ENDONUCLEASE-RELATED"/>
    <property type="match status" value="1"/>
</dbReference>
<keyword evidence="8" id="KW-1185">Reference proteome</keyword>
<keyword evidence="3" id="KW-0378">Hydrolase</keyword>
<dbReference type="Proteomes" id="UP000502823">
    <property type="component" value="Unassembled WGS sequence"/>
</dbReference>
<comment type="similarity">
    <text evidence="1">Belongs to the DNA/RNA non-specific endonuclease family.</text>
</comment>
<dbReference type="InterPro" id="IPR044925">
    <property type="entry name" value="His-Me_finger_sf"/>
</dbReference>
<evidence type="ECO:0000259" key="6">
    <source>
        <dbReference type="SMART" id="SM00892"/>
    </source>
</evidence>
<evidence type="ECO:0000256" key="2">
    <source>
        <dbReference type="ARBA" id="ARBA00022722"/>
    </source>
</evidence>
<dbReference type="GO" id="GO:0000014">
    <property type="term" value="F:single-stranded DNA endodeoxyribonuclease activity"/>
    <property type="evidence" value="ECO:0007669"/>
    <property type="project" value="TreeGrafter"/>
</dbReference>
<dbReference type="SMART" id="SM00892">
    <property type="entry name" value="Endonuclease_NS"/>
    <property type="match status" value="1"/>
</dbReference>
<evidence type="ECO:0000313" key="7">
    <source>
        <dbReference type="EMBL" id="GFG40010.1"/>
    </source>
</evidence>
<name>A0A6L2Q7U9_COPFO</name>
<dbReference type="Pfam" id="PF01223">
    <property type="entry name" value="Endonuclease_NS"/>
    <property type="match status" value="1"/>
</dbReference>
<dbReference type="SUPFAM" id="SSF54060">
    <property type="entry name" value="His-Me finger endonucleases"/>
    <property type="match status" value="1"/>
</dbReference>
<dbReference type="OrthoDB" id="8194122at2759"/>
<dbReference type="InterPro" id="IPR044929">
    <property type="entry name" value="DNA/RNA_non-sp_Endonuclease_sf"/>
</dbReference>
<dbReference type="EMBL" id="BLKM01001341">
    <property type="protein sequence ID" value="GFG40010.1"/>
    <property type="molecule type" value="Genomic_DNA"/>
</dbReference>
<keyword evidence="2" id="KW-0540">Nuclease</keyword>
<dbReference type="InParanoid" id="A0A6L2Q7U9"/>